<keyword evidence="3" id="KW-1185">Reference proteome</keyword>
<feature type="domain" description="HNH nuclease" evidence="1">
    <location>
        <begin position="107"/>
        <end position="160"/>
    </location>
</feature>
<evidence type="ECO:0000313" key="2">
    <source>
        <dbReference type="EMBL" id="AWT44016.1"/>
    </source>
</evidence>
<dbReference type="InterPro" id="IPR003615">
    <property type="entry name" value="HNH_nuc"/>
</dbReference>
<dbReference type="GO" id="GO:0008270">
    <property type="term" value="F:zinc ion binding"/>
    <property type="evidence" value="ECO:0007669"/>
    <property type="project" value="InterPro"/>
</dbReference>
<evidence type="ECO:0000259" key="1">
    <source>
        <dbReference type="SMART" id="SM00507"/>
    </source>
</evidence>
<accession>A0A2U9P323</accession>
<dbReference type="GO" id="GO:0003676">
    <property type="term" value="F:nucleic acid binding"/>
    <property type="evidence" value="ECO:0007669"/>
    <property type="project" value="InterPro"/>
</dbReference>
<dbReference type="Proteomes" id="UP000247634">
    <property type="component" value="Chromosome"/>
</dbReference>
<dbReference type="Pfam" id="PF01844">
    <property type="entry name" value="HNH"/>
    <property type="match status" value="1"/>
</dbReference>
<dbReference type="CDD" id="cd00085">
    <property type="entry name" value="HNHc"/>
    <property type="match status" value="1"/>
</dbReference>
<dbReference type="EMBL" id="CP029788">
    <property type="protein sequence ID" value="AWT44016.1"/>
    <property type="molecule type" value="Genomic_DNA"/>
</dbReference>
<dbReference type="AlphaFoldDB" id="A0A2U9P323"/>
<dbReference type="InterPro" id="IPR002711">
    <property type="entry name" value="HNH"/>
</dbReference>
<dbReference type="RefSeq" id="WP_110628925.1">
    <property type="nucleotide sequence ID" value="NZ_CP029788.1"/>
</dbReference>
<evidence type="ECO:0000313" key="3">
    <source>
        <dbReference type="Proteomes" id="UP000247634"/>
    </source>
</evidence>
<dbReference type="KEGG" id="sact:DMT42_17965"/>
<gene>
    <name evidence="2" type="ORF">DMT42_17965</name>
</gene>
<name>A0A2U9P323_STRAS</name>
<protein>
    <recommendedName>
        <fullName evidence="1">HNH nuclease domain-containing protein</fullName>
    </recommendedName>
</protein>
<organism evidence="2 3">
    <name type="scientific">Streptomyces actuosus</name>
    <dbReference type="NCBI Taxonomy" id="1885"/>
    <lineage>
        <taxon>Bacteria</taxon>
        <taxon>Bacillati</taxon>
        <taxon>Actinomycetota</taxon>
        <taxon>Actinomycetes</taxon>
        <taxon>Kitasatosporales</taxon>
        <taxon>Streptomycetaceae</taxon>
        <taxon>Streptomyces</taxon>
    </lineage>
</organism>
<dbReference type="Gene3D" id="1.10.30.50">
    <property type="match status" value="1"/>
</dbReference>
<dbReference type="OrthoDB" id="3823469at2"/>
<reference evidence="2 3" key="1">
    <citation type="submission" date="2018-06" db="EMBL/GenBank/DDBJ databases">
        <title>The complete genome sequence of a nosiheptide producer Streptomyces actuosus ATCC 25421: deducing the ability of producing a new class III lantibiotics.</title>
        <authorList>
            <person name="Liu W."/>
            <person name="Sun F."/>
            <person name="Hu Y."/>
        </authorList>
    </citation>
    <scope>NUCLEOTIDE SEQUENCE [LARGE SCALE GENOMIC DNA]</scope>
    <source>
        <strain evidence="2 3">ATCC 25421</strain>
    </source>
</reference>
<sequence>MAENDAAPPLEWTDRKIGTKVRLALWLRDVIGEGNTFTKAQLRNAFPESAHVERRLRDLREHGWEIETKLTRVSLERDELLFSRAGEPVWDPATRAAHVARRAPSARVRREVFERDGQACVRCGLQAGVVPLELAFIVSPATGGASDPDNLITLCPNCHITVDRTPRPSGEEEIWSRMEELSPGEQSRLLAWMTLGRRPVSAIEQVWQLYSTAPSSKRDALKERLALAVSARDEGAEAL</sequence>
<dbReference type="GO" id="GO:0004519">
    <property type="term" value="F:endonuclease activity"/>
    <property type="evidence" value="ECO:0007669"/>
    <property type="project" value="InterPro"/>
</dbReference>
<proteinExistence type="predicted"/>
<dbReference type="SMART" id="SM00507">
    <property type="entry name" value="HNHc"/>
    <property type="match status" value="1"/>
</dbReference>